<dbReference type="Proteomes" id="UP000002457">
    <property type="component" value="Chromosome"/>
</dbReference>
<comment type="similarity">
    <text evidence="8">Belongs to the binding-protein-dependent transport system permease family.</text>
</comment>
<dbReference type="GO" id="GO:0015098">
    <property type="term" value="F:molybdate ion transmembrane transporter activity"/>
    <property type="evidence" value="ECO:0007669"/>
    <property type="project" value="InterPro"/>
</dbReference>
<dbReference type="InterPro" id="IPR035906">
    <property type="entry name" value="MetI-like_sf"/>
</dbReference>
<dbReference type="InterPro" id="IPR005667">
    <property type="entry name" value="Sulph_transpt2"/>
</dbReference>
<evidence type="ECO:0000256" key="2">
    <source>
        <dbReference type="ARBA" id="ARBA00022448"/>
    </source>
</evidence>
<protein>
    <submittedName>
        <fullName evidence="10">NifC-like ABC-type porter</fullName>
    </submittedName>
</protein>
<feature type="transmembrane region" description="Helical" evidence="8">
    <location>
        <begin position="114"/>
        <end position="135"/>
    </location>
</feature>
<dbReference type="PROSITE" id="PS50928">
    <property type="entry name" value="ABC_TM1"/>
    <property type="match status" value="1"/>
</dbReference>
<dbReference type="EMBL" id="CP001338">
    <property type="protein sequence ID" value="ACL15597.1"/>
    <property type="molecule type" value="Genomic_DNA"/>
</dbReference>
<dbReference type="InterPro" id="IPR006469">
    <property type="entry name" value="NifC_ABC_porter"/>
</dbReference>
<name>B8GJ24_METPE</name>
<dbReference type="Pfam" id="PF00528">
    <property type="entry name" value="BPD_transp_1"/>
    <property type="match status" value="1"/>
</dbReference>
<evidence type="ECO:0000313" key="10">
    <source>
        <dbReference type="EMBL" id="ACL15597.1"/>
    </source>
</evidence>
<dbReference type="KEGG" id="mpl:Mpal_0211"/>
<dbReference type="CDD" id="cd06261">
    <property type="entry name" value="TM_PBP2"/>
    <property type="match status" value="1"/>
</dbReference>
<dbReference type="GeneID" id="7270596"/>
<evidence type="ECO:0000256" key="6">
    <source>
        <dbReference type="ARBA" id="ARBA00023032"/>
    </source>
</evidence>
<feature type="transmembrane region" description="Helical" evidence="8">
    <location>
        <begin position="257"/>
        <end position="278"/>
    </location>
</feature>
<feature type="transmembrane region" description="Helical" evidence="8">
    <location>
        <begin position="30"/>
        <end position="55"/>
    </location>
</feature>
<evidence type="ECO:0000256" key="4">
    <source>
        <dbReference type="ARBA" id="ARBA00022692"/>
    </source>
</evidence>
<dbReference type="HOGENOM" id="CLU_016047_14_1_2"/>
<proteinExistence type="inferred from homology"/>
<dbReference type="eggNOG" id="arCOG00164">
    <property type="taxonomic scope" value="Archaea"/>
</dbReference>
<feature type="transmembrane region" description="Helical" evidence="8">
    <location>
        <begin position="147"/>
        <end position="168"/>
    </location>
</feature>
<dbReference type="AlphaFoldDB" id="B8GJ24"/>
<evidence type="ECO:0000259" key="9">
    <source>
        <dbReference type="PROSITE" id="PS50928"/>
    </source>
</evidence>
<evidence type="ECO:0000313" key="11">
    <source>
        <dbReference type="Proteomes" id="UP000002457"/>
    </source>
</evidence>
<keyword evidence="6" id="KW-0764">Sulfate transport</keyword>
<gene>
    <name evidence="10" type="ordered locus">Mpal_0211</name>
</gene>
<dbReference type="GO" id="GO:0005886">
    <property type="term" value="C:plasma membrane"/>
    <property type="evidence" value="ECO:0007669"/>
    <property type="project" value="UniProtKB-SubCell"/>
</dbReference>
<evidence type="ECO:0000256" key="7">
    <source>
        <dbReference type="ARBA" id="ARBA00023136"/>
    </source>
</evidence>
<keyword evidence="5 8" id="KW-1133">Transmembrane helix</keyword>
<dbReference type="InterPro" id="IPR011867">
    <property type="entry name" value="ModB_ABC"/>
</dbReference>
<keyword evidence="3" id="KW-0500">Molybdenum</keyword>
<dbReference type="NCBIfam" id="TIGR01581">
    <property type="entry name" value="Mo_ABC_porter"/>
    <property type="match status" value="1"/>
</dbReference>
<dbReference type="RefSeq" id="WP_012616916.1">
    <property type="nucleotide sequence ID" value="NC_011832.1"/>
</dbReference>
<keyword evidence="11" id="KW-1185">Reference proteome</keyword>
<evidence type="ECO:0000256" key="8">
    <source>
        <dbReference type="RuleBase" id="RU363032"/>
    </source>
</evidence>
<keyword evidence="2 8" id="KW-0813">Transport</keyword>
<keyword evidence="7 8" id="KW-0472">Membrane</keyword>
<feature type="transmembrane region" description="Helical" evidence="8">
    <location>
        <begin position="75"/>
        <end position="102"/>
    </location>
</feature>
<organism evidence="10 11">
    <name type="scientific">Methanosphaerula palustris (strain ATCC BAA-1556 / DSM 19958 / E1-9c)</name>
    <dbReference type="NCBI Taxonomy" id="521011"/>
    <lineage>
        <taxon>Archaea</taxon>
        <taxon>Methanobacteriati</taxon>
        <taxon>Methanobacteriota</taxon>
        <taxon>Stenosarchaea group</taxon>
        <taxon>Methanomicrobia</taxon>
        <taxon>Methanomicrobiales</taxon>
        <taxon>Methanoregulaceae</taxon>
        <taxon>Methanosphaerula</taxon>
    </lineage>
</organism>
<dbReference type="Gene3D" id="1.10.3720.10">
    <property type="entry name" value="MetI-like"/>
    <property type="match status" value="1"/>
</dbReference>
<evidence type="ECO:0000256" key="5">
    <source>
        <dbReference type="ARBA" id="ARBA00022989"/>
    </source>
</evidence>
<accession>B8GJ24</accession>
<dbReference type="PANTHER" id="PTHR30406">
    <property type="entry name" value="SULFATE TRANSPORT SYSTEM PERMEASE PROTEIN"/>
    <property type="match status" value="1"/>
</dbReference>
<evidence type="ECO:0000256" key="1">
    <source>
        <dbReference type="ARBA" id="ARBA00004141"/>
    </source>
</evidence>
<sequence length="288" mass="30621">MIGNGGSDRPAAGGGRGRVWSARLLLSSPLLARVLALLLTLAVCGYLILPLAALFTRTTLALFLGSLQDPTVLDALYLSMYTAIATMVVVVLIGTPFSYLHARHAYPGRFVVDALIDLPLLLPPAVAGLALLLTFGRNGLLGQYLNLFGVNIAFTTVAVVMAQIFVASPFYLRQARTSFDGVDQRYEQISWTLGASPVRTFFAITLPLAGSGLLSGAIMTFARALGEFGATIMFAGNLQGRTQTMPLAIYSTMQSNLNGAVTIAILMVIFSFGVMMAVKVLTLGEQHA</sequence>
<evidence type="ECO:0000256" key="3">
    <source>
        <dbReference type="ARBA" id="ARBA00022505"/>
    </source>
</evidence>
<dbReference type="PANTHER" id="PTHR30406:SF8">
    <property type="entry name" value="SULFATE TRANSPORT SYSTEM PERMEASE PROTEIN CYST"/>
    <property type="match status" value="1"/>
</dbReference>
<reference evidence="10 11" key="1">
    <citation type="journal article" date="2015" name="Genome Announc.">
        <title>Complete Genome Sequence of Methanosphaerula palustris E1-9CT, a Hydrogenotrophic Methanogen Isolated from a Minerotrophic Fen Peatland.</title>
        <authorList>
            <person name="Cadillo-Quiroz H."/>
            <person name="Browne P."/>
            <person name="Kyrpides N."/>
            <person name="Woyke T."/>
            <person name="Goodwin L."/>
            <person name="Detter C."/>
            <person name="Yavitt J.B."/>
            <person name="Zinder S.H."/>
        </authorList>
    </citation>
    <scope>NUCLEOTIDE SEQUENCE [LARGE SCALE GENOMIC DNA]</scope>
    <source>
        <strain evidence="11">ATCC BAA-1556 / DSM 19958 / E1-9c</strain>
    </source>
</reference>
<feature type="domain" description="ABC transmembrane type-1" evidence="9">
    <location>
        <begin position="76"/>
        <end position="278"/>
    </location>
</feature>
<dbReference type="GO" id="GO:0015419">
    <property type="term" value="F:ABC-type sulfate transporter activity"/>
    <property type="evidence" value="ECO:0007669"/>
    <property type="project" value="InterPro"/>
</dbReference>
<dbReference type="STRING" id="521011.Mpal_0211"/>
<keyword evidence="4 8" id="KW-0812">Transmembrane</keyword>
<dbReference type="InterPro" id="IPR000515">
    <property type="entry name" value="MetI-like"/>
</dbReference>
<dbReference type="SUPFAM" id="SSF161098">
    <property type="entry name" value="MetI-like"/>
    <property type="match status" value="1"/>
</dbReference>
<comment type="subcellular location">
    <subcellularLocation>
        <location evidence="8">Cell membrane</location>
        <topology evidence="8">Multi-pass membrane protein</topology>
    </subcellularLocation>
    <subcellularLocation>
        <location evidence="1">Membrane</location>
        <topology evidence="1">Multi-pass membrane protein</topology>
    </subcellularLocation>
</comment>
<dbReference type="NCBIfam" id="TIGR02141">
    <property type="entry name" value="modB_ABC"/>
    <property type="match status" value="1"/>
</dbReference>